<dbReference type="EMBL" id="CCSB01000001">
    <property type="protein sequence ID" value="CDZ76146.1"/>
    <property type="molecule type" value="Genomic_DNA"/>
</dbReference>
<dbReference type="GO" id="GO:0016746">
    <property type="term" value="F:acyltransferase activity"/>
    <property type="evidence" value="ECO:0007669"/>
    <property type="project" value="UniProtKB-KW"/>
</dbReference>
<accession>A0A078KSV0</accession>
<organism evidence="8 9">
    <name type="scientific">Legionella massiliensis</name>
    <dbReference type="NCBI Taxonomy" id="1034943"/>
    <lineage>
        <taxon>Bacteria</taxon>
        <taxon>Pseudomonadati</taxon>
        <taxon>Pseudomonadota</taxon>
        <taxon>Gammaproteobacteria</taxon>
        <taxon>Legionellales</taxon>
        <taxon>Legionellaceae</taxon>
        <taxon>Legionella</taxon>
    </lineage>
</organism>
<keyword evidence="6" id="KW-0998">Cell outer membrane</keyword>
<dbReference type="STRING" id="1034943.BN59_00412"/>
<evidence type="ECO:0000256" key="6">
    <source>
        <dbReference type="ARBA" id="ARBA00023237"/>
    </source>
</evidence>
<dbReference type="eggNOG" id="ENOG502Z7SY">
    <property type="taxonomic scope" value="Bacteria"/>
</dbReference>
<evidence type="ECO:0000256" key="4">
    <source>
        <dbReference type="ARBA" id="ARBA00022729"/>
    </source>
</evidence>
<evidence type="ECO:0000256" key="1">
    <source>
        <dbReference type="ARBA" id="ARBA00004442"/>
    </source>
</evidence>
<evidence type="ECO:0000256" key="3">
    <source>
        <dbReference type="ARBA" id="ARBA00022679"/>
    </source>
</evidence>
<comment type="similarity">
    <text evidence="2">Belongs to the lipid A palmitoyltransferase family.</text>
</comment>
<sequence length="237" mass="26850">MGIFISRMYRFLETLALKYDLRNPVYAEYRMKKFLITLLLLSFLNTASANGTNSVLPQQSPAATELPKDYTESCTKWWSWTKPICKRFHQIWTEGDKELYLSGYAWHNRYTYSKHKIRSYNEQAWGGGLGKGFYDEKGDWHGLFAFAFLDSHKNIEPAVGYAFLKVAHLTPNLNLGAGYTVLVTQRPDIFGGIPFPGVLPWVSVSYRKASISATYIPGAAGAGNVLYILGKLSFDLF</sequence>
<dbReference type="Pfam" id="PF07017">
    <property type="entry name" value="PagP"/>
    <property type="match status" value="1"/>
</dbReference>
<protein>
    <submittedName>
        <fullName evidence="8">Lipid A palmitoyltransferase PagP</fullName>
    </submittedName>
</protein>
<evidence type="ECO:0000256" key="2">
    <source>
        <dbReference type="ARBA" id="ARBA00006368"/>
    </source>
</evidence>
<dbReference type="Gene3D" id="2.40.160.20">
    <property type="match status" value="1"/>
</dbReference>
<dbReference type="Proteomes" id="UP000044071">
    <property type="component" value="Unassembled WGS sequence"/>
</dbReference>
<name>A0A078KSV0_9GAMM</name>
<keyword evidence="5" id="KW-0472">Membrane</keyword>
<comment type="subcellular location">
    <subcellularLocation>
        <location evidence="1">Cell outer membrane</location>
    </subcellularLocation>
</comment>
<dbReference type="InterPro" id="IPR011250">
    <property type="entry name" value="OMP/PagP_B-barrel"/>
</dbReference>
<keyword evidence="3 8" id="KW-0808">Transferase</keyword>
<evidence type="ECO:0000256" key="7">
    <source>
        <dbReference type="ARBA" id="ARBA00023315"/>
    </source>
</evidence>
<evidence type="ECO:0000256" key="5">
    <source>
        <dbReference type="ARBA" id="ARBA00023136"/>
    </source>
</evidence>
<keyword evidence="7" id="KW-0012">Acyltransferase</keyword>
<dbReference type="SUPFAM" id="SSF56925">
    <property type="entry name" value="OMPA-like"/>
    <property type="match status" value="1"/>
</dbReference>
<proteinExistence type="inferred from homology"/>
<dbReference type="GO" id="GO:0009279">
    <property type="term" value="C:cell outer membrane"/>
    <property type="evidence" value="ECO:0007669"/>
    <property type="project" value="UniProtKB-SubCell"/>
</dbReference>
<dbReference type="NCBIfam" id="NF008271">
    <property type="entry name" value="PRK11045.1"/>
    <property type="match status" value="1"/>
</dbReference>
<evidence type="ECO:0000313" key="9">
    <source>
        <dbReference type="Proteomes" id="UP000044071"/>
    </source>
</evidence>
<keyword evidence="9" id="KW-1185">Reference proteome</keyword>
<dbReference type="AlphaFoldDB" id="A0A078KSV0"/>
<gene>
    <name evidence="8" type="primary">pagP</name>
    <name evidence="8" type="ORF">BN59_00412</name>
</gene>
<evidence type="ECO:0000313" key="8">
    <source>
        <dbReference type="EMBL" id="CDZ76146.1"/>
    </source>
</evidence>
<dbReference type="InterPro" id="IPR009746">
    <property type="entry name" value="LipidA_acyl_PagP"/>
</dbReference>
<keyword evidence="4" id="KW-0732">Signal</keyword>
<reference evidence="8 9" key="1">
    <citation type="submission" date="2014-06" db="EMBL/GenBank/DDBJ databases">
        <authorList>
            <person name="Urmite Genomes Urmite Genomes"/>
        </authorList>
    </citation>
    <scope>NUCLEOTIDE SEQUENCE [LARGE SCALE GENOMIC DNA]</scope>
</reference>